<dbReference type="EMBL" id="CP029803">
    <property type="protein sequence ID" value="AWT58864.1"/>
    <property type="molecule type" value="Genomic_DNA"/>
</dbReference>
<accession>A0A2Z4AFR4</accession>
<protein>
    <recommendedName>
        <fullName evidence="3">Phytanoyl-CoA dioxygenase family protein</fullName>
    </recommendedName>
</protein>
<gene>
    <name evidence="1" type="ORF">DF168_00036</name>
</gene>
<evidence type="ECO:0008006" key="3">
    <source>
        <dbReference type="Google" id="ProtNLM"/>
    </source>
</evidence>
<dbReference type="Proteomes" id="UP000247465">
    <property type="component" value="Chromosome"/>
</dbReference>
<reference evidence="1 2" key="1">
    <citation type="submission" date="2018-06" db="EMBL/GenBank/DDBJ databases">
        <title>Draft Genome Sequence of a Novel Marine Bacterium Related to the Verrucomicrobia.</title>
        <authorList>
            <person name="Vosseberg J."/>
            <person name="Martijn J."/>
            <person name="Ettema T.J.G."/>
        </authorList>
    </citation>
    <scope>NUCLEOTIDE SEQUENCE [LARGE SCALE GENOMIC DNA]</scope>
    <source>
        <strain evidence="1">TARA_B100001123</strain>
    </source>
</reference>
<sequence>MNVSETQKQSFYQDGFVIFRGAVPKHKVLEARRLIHTHLGKLSDAAIATMSNKDVESDPLSDRLRDMLKPTPIAGSDPLILNLFEKTSVKPLVRELMGGPTQPIRNAQIATRFPSDPTSEIGESGYPEDQIPFNGWLGHLDGLWNGGGPVFQRIGERMTKEEEAQWYRDPSRNGCPRQYENGSTIANFAGLVGIALSDQTIEGSGNLGLLRGAHHEIERFFQSQRAAGGPLGPEGPGWPREHVESPNGYGLRHYPDAVREAFREGSVTSPDGQIWPKPTLVKLAPGDAVIVLHAVPHGVTRVIGSEPRFMVYYRVTPASRSEKYMCDGRFQRSRPEALCDIWMEWEGMREIVKQAHRI</sequence>
<evidence type="ECO:0000313" key="1">
    <source>
        <dbReference type="EMBL" id="AWT58864.1"/>
    </source>
</evidence>
<dbReference type="AlphaFoldDB" id="A0A2Z4AFR4"/>
<dbReference type="Gene3D" id="2.60.120.620">
    <property type="entry name" value="q2cbj1_9rhob like domain"/>
    <property type="match status" value="1"/>
</dbReference>
<proteinExistence type="predicted"/>
<name>A0A2Z4AFR4_9BACT</name>
<dbReference type="KEGG" id="mtar:DF168_00036"/>
<organism evidence="1 2">
    <name type="scientific">Candidatus Moanibacter tarae</name>
    <dbReference type="NCBI Taxonomy" id="2200854"/>
    <lineage>
        <taxon>Bacteria</taxon>
        <taxon>Pseudomonadati</taxon>
        <taxon>Verrucomicrobiota</taxon>
        <taxon>Opitutia</taxon>
        <taxon>Puniceicoccales</taxon>
        <taxon>Puniceicoccales incertae sedis</taxon>
        <taxon>Candidatus Moanibacter</taxon>
    </lineage>
</organism>
<evidence type="ECO:0000313" key="2">
    <source>
        <dbReference type="Proteomes" id="UP000247465"/>
    </source>
</evidence>
<dbReference type="SUPFAM" id="SSF51197">
    <property type="entry name" value="Clavaminate synthase-like"/>
    <property type="match status" value="1"/>
</dbReference>